<protein>
    <submittedName>
        <fullName evidence="2">Uncharacterized protein</fullName>
    </submittedName>
</protein>
<evidence type="ECO:0000313" key="3">
    <source>
        <dbReference type="Proteomes" id="UP000015350"/>
    </source>
</evidence>
<keyword evidence="1" id="KW-1133">Transmembrane helix</keyword>
<dbReference type="Proteomes" id="UP000015350">
    <property type="component" value="Unassembled WGS sequence"/>
</dbReference>
<evidence type="ECO:0000313" key="2">
    <source>
        <dbReference type="EMBL" id="EPY02319.1"/>
    </source>
</evidence>
<sequence>MESSDIVGLLIGIAAVAALFGTLADVYLHPDRFGWLELPPPESGPGRLVVRPGLFLGEGRAAFNEG</sequence>
<evidence type="ECO:0000256" key="1">
    <source>
        <dbReference type="SAM" id="Phobius"/>
    </source>
</evidence>
<feature type="transmembrane region" description="Helical" evidence="1">
    <location>
        <begin position="6"/>
        <end position="28"/>
    </location>
</feature>
<keyword evidence="1" id="KW-0812">Transmembrane</keyword>
<keyword evidence="1" id="KW-0472">Membrane</keyword>
<dbReference type="RefSeq" id="WP_021131671.1">
    <property type="nucleotide sequence ID" value="NZ_AQPH01000017.1"/>
</dbReference>
<dbReference type="OrthoDB" id="9940071at2"/>
<accession>S9SC75</accession>
<dbReference type="AlphaFoldDB" id="S9SC75"/>
<name>S9SC75_MAGFU</name>
<comment type="caution">
    <text evidence="2">The sequence shown here is derived from an EMBL/GenBank/DDBJ whole genome shotgun (WGS) entry which is preliminary data.</text>
</comment>
<proteinExistence type="predicted"/>
<organism evidence="2 3">
    <name type="scientific">Magnetospirillum fulvum MGU-K5</name>
    <dbReference type="NCBI Taxonomy" id="1316936"/>
    <lineage>
        <taxon>Bacteria</taxon>
        <taxon>Pseudomonadati</taxon>
        <taxon>Pseudomonadota</taxon>
        <taxon>Alphaproteobacteria</taxon>
        <taxon>Rhodospirillales</taxon>
        <taxon>Rhodospirillaceae</taxon>
        <taxon>Magnetospirillum</taxon>
    </lineage>
</organism>
<reference evidence="2 3" key="1">
    <citation type="submission" date="2013-04" db="EMBL/GenBank/DDBJ databases">
        <authorList>
            <person name="Kuznetsov B."/>
            <person name="Ivanovsky R."/>
        </authorList>
    </citation>
    <scope>NUCLEOTIDE SEQUENCE [LARGE SCALE GENOMIC DNA]</scope>
    <source>
        <strain evidence="2 3">MGU-K5</strain>
    </source>
</reference>
<gene>
    <name evidence="2" type="ORF">K678_06597</name>
</gene>
<dbReference type="EMBL" id="AQPH01000017">
    <property type="protein sequence ID" value="EPY02319.1"/>
    <property type="molecule type" value="Genomic_DNA"/>
</dbReference>